<dbReference type="GO" id="GO:0006189">
    <property type="term" value="P:'de novo' IMP biosynthetic process"/>
    <property type="evidence" value="ECO:0007669"/>
    <property type="project" value="UniProtKB-UniPathway"/>
</dbReference>
<evidence type="ECO:0000256" key="7">
    <source>
        <dbReference type="ARBA" id="ARBA00022975"/>
    </source>
</evidence>
<dbReference type="InterPro" id="IPR002695">
    <property type="entry name" value="PurH-like"/>
</dbReference>
<keyword evidence="6 10" id="KW-0378">Hydrolase</keyword>
<evidence type="ECO:0000256" key="8">
    <source>
        <dbReference type="ARBA" id="ARBA00023268"/>
    </source>
</evidence>
<dbReference type="STRING" id="487685.SAMN04488696_2107"/>
<keyword evidence="7" id="KW-0665">Pyrimidine biosynthesis</keyword>
<dbReference type="Pfam" id="PF01808">
    <property type="entry name" value="AICARFT_IMPCHas"/>
    <property type="match status" value="1"/>
</dbReference>
<organism evidence="10 11">
    <name type="scientific">Methanolobus profundi</name>
    <dbReference type="NCBI Taxonomy" id="487685"/>
    <lineage>
        <taxon>Archaea</taxon>
        <taxon>Methanobacteriati</taxon>
        <taxon>Methanobacteriota</taxon>
        <taxon>Stenosarchaea group</taxon>
        <taxon>Methanomicrobia</taxon>
        <taxon>Methanosarcinales</taxon>
        <taxon>Methanosarcinaceae</taxon>
        <taxon>Methanolobus</taxon>
    </lineage>
</organism>
<dbReference type="SMART" id="SM00851">
    <property type="entry name" value="MGS"/>
    <property type="match status" value="1"/>
</dbReference>
<dbReference type="InterPro" id="IPR036914">
    <property type="entry name" value="MGS-like_dom_sf"/>
</dbReference>
<keyword evidence="8" id="KW-0511">Multifunctional enzyme</keyword>
<dbReference type="Proteomes" id="UP000198535">
    <property type="component" value="Unassembled WGS sequence"/>
</dbReference>
<keyword evidence="5" id="KW-0658">Purine biosynthesis</keyword>
<evidence type="ECO:0000256" key="1">
    <source>
        <dbReference type="ARBA" id="ARBA00004844"/>
    </source>
</evidence>
<comment type="pathway">
    <text evidence="2">Purine metabolism; IMP biosynthesis via de novo pathway; 5-formamido-1-(5-phospho-D-ribosyl)imidazole-4-carboxamide from 5-amino-1-(5-phospho-D-ribosyl)imidazole-4-carboxamide (10-formyl THF route): step 1/1.</text>
</comment>
<dbReference type="NCBIfam" id="TIGR00355">
    <property type="entry name" value="purH"/>
    <property type="match status" value="1"/>
</dbReference>
<dbReference type="GO" id="GO:0004643">
    <property type="term" value="F:phosphoribosylaminoimidazolecarboxamide formyltransferase activity"/>
    <property type="evidence" value="ECO:0007669"/>
    <property type="project" value="InterPro"/>
</dbReference>
<proteinExistence type="inferred from homology"/>
<dbReference type="FunFam" id="3.40.50.1380:FF:000001">
    <property type="entry name" value="Bifunctional purine biosynthesis protein PurH"/>
    <property type="match status" value="1"/>
</dbReference>
<dbReference type="AlphaFoldDB" id="A0A1I4SZY9"/>
<keyword evidence="11" id="KW-1185">Reference proteome</keyword>
<evidence type="ECO:0000313" key="10">
    <source>
        <dbReference type="EMBL" id="SFM70044.1"/>
    </source>
</evidence>
<dbReference type="Gene3D" id="3.40.50.1380">
    <property type="entry name" value="Methylglyoxal synthase-like domain"/>
    <property type="match status" value="1"/>
</dbReference>
<comment type="pathway">
    <text evidence="1">Purine metabolism; IMP biosynthesis via de novo pathway; IMP from 5-formamido-1-(5-phospho-D-ribosyl)imidazole-4-carboxamide: step 1/1.</text>
</comment>
<dbReference type="PANTHER" id="PTHR11692">
    <property type="entry name" value="BIFUNCTIONAL PURINE BIOSYNTHESIS PROTEIN PURH"/>
    <property type="match status" value="1"/>
</dbReference>
<evidence type="ECO:0000256" key="3">
    <source>
        <dbReference type="ARBA" id="ARBA00007667"/>
    </source>
</evidence>
<accession>A0A1I4SZY9</accession>
<dbReference type="UniPathway" id="UPA00074">
    <property type="reaction ID" value="UER00133"/>
</dbReference>
<dbReference type="InterPro" id="IPR016193">
    <property type="entry name" value="Cytidine_deaminase-like"/>
</dbReference>
<dbReference type="PIRSF" id="PIRSF000414">
    <property type="entry name" value="AICARFT_IMPCHas"/>
    <property type="match status" value="1"/>
</dbReference>
<reference evidence="11" key="1">
    <citation type="submission" date="2016-10" db="EMBL/GenBank/DDBJ databases">
        <authorList>
            <person name="Varghese N."/>
            <person name="Submissions S."/>
        </authorList>
    </citation>
    <scope>NUCLEOTIDE SEQUENCE [LARGE SCALE GENOMIC DNA]</scope>
    <source>
        <strain evidence="11">Mob M</strain>
    </source>
</reference>
<dbReference type="InterPro" id="IPR011607">
    <property type="entry name" value="MGS-like_dom"/>
</dbReference>
<dbReference type="NCBIfam" id="NF002049">
    <property type="entry name" value="PRK00881.1"/>
    <property type="match status" value="1"/>
</dbReference>
<dbReference type="PANTHER" id="PTHR11692:SF0">
    <property type="entry name" value="BIFUNCTIONAL PURINE BIOSYNTHESIS PROTEIN ATIC"/>
    <property type="match status" value="1"/>
</dbReference>
<dbReference type="Pfam" id="PF02142">
    <property type="entry name" value="MGS"/>
    <property type="match status" value="1"/>
</dbReference>
<evidence type="ECO:0000256" key="4">
    <source>
        <dbReference type="ARBA" id="ARBA00022679"/>
    </source>
</evidence>
<evidence type="ECO:0000256" key="2">
    <source>
        <dbReference type="ARBA" id="ARBA00004954"/>
    </source>
</evidence>
<dbReference type="Gene3D" id="3.40.140.20">
    <property type="match status" value="2"/>
</dbReference>
<dbReference type="HAMAP" id="MF_00139">
    <property type="entry name" value="PurH"/>
    <property type="match status" value="1"/>
</dbReference>
<feature type="domain" description="MGS-like" evidence="9">
    <location>
        <begin position="17"/>
        <end position="169"/>
    </location>
</feature>
<dbReference type="SUPFAM" id="SSF53927">
    <property type="entry name" value="Cytidine deaminase-like"/>
    <property type="match status" value="1"/>
</dbReference>
<dbReference type="PROSITE" id="PS51855">
    <property type="entry name" value="MGS"/>
    <property type="match status" value="1"/>
</dbReference>
<protein>
    <submittedName>
        <fullName evidence="10">IMP cyclohydrolase /phosphoribosylaminoimidazolecarboxamide formyltransferase</fullName>
    </submittedName>
</protein>
<keyword evidence="4 10" id="KW-0808">Transferase</keyword>
<name>A0A1I4SZY9_9EURY</name>
<dbReference type="InterPro" id="IPR024051">
    <property type="entry name" value="AICAR_Tfase_dup_dom_sf"/>
</dbReference>
<dbReference type="EMBL" id="FOUJ01000004">
    <property type="protein sequence ID" value="SFM70044.1"/>
    <property type="molecule type" value="Genomic_DNA"/>
</dbReference>
<dbReference type="GO" id="GO:0006221">
    <property type="term" value="P:pyrimidine nucleotide biosynthetic process"/>
    <property type="evidence" value="ECO:0007669"/>
    <property type="project" value="UniProtKB-KW"/>
</dbReference>
<evidence type="ECO:0000256" key="5">
    <source>
        <dbReference type="ARBA" id="ARBA00022755"/>
    </source>
</evidence>
<gene>
    <name evidence="10" type="ORF">SAMN04488696_2107</name>
</gene>
<evidence type="ECO:0000313" key="11">
    <source>
        <dbReference type="Proteomes" id="UP000198535"/>
    </source>
</evidence>
<comment type="similarity">
    <text evidence="3">Belongs to the PurH family.</text>
</comment>
<evidence type="ECO:0000259" key="9">
    <source>
        <dbReference type="PROSITE" id="PS51855"/>
    </source>
</evidence>
<dbReference type="SUPFAM" id="SSF52335">
    <property type="entry name" value="Methylglyoxal synthase-like"/>
    <property type="match status" value="1"/>
</dbReference>
<dbReference type="FunFam" id="3.40.140.20:FF:000005">
    <property type="entry name" value="Bifunctional purine biosynthesis protein PurH"/>
    <property type="match status" value="1"/>
</dbReference>
<dbReference type="CDD" id="cd01421">
    <property type="entry name" value="IMPCH"/>
    <property type="match status" value="1"/>
</dbReference>
<evidence type="ECO:0000256" key="6">
    <source>
        <dbReference type="ARBA" id="ARBA00022801"/>
    </source>
</evidence>
<sequence length="562" mass="62204">MSNSTHDPDQKPFSVYPPISYGDFLVKRALLSVSDKTGIVDFARGLEKLDIQIISTGGTARLLRDSDIEVTDVADVTGFPEMMGGRVKTLHPKIHGGILCIRDDHDHMGEAQKAEVEMIDLVVVNLYPFEITVSKEGVLLEEAIENIDIGGPAMLRSAAKNYRSVSVVCDPDDYGHILKEIRSTGVVSQETRELLAVKAFRHTADYDATIDTYLSKELLGQDVLRMSFKDGVTLRYGENWHQEAKFYKEDGITGPSLANAKQLHGKELSYNNYIDADNALQTVKELSCSKPAVNIVKHNNPCGLATGNTLLQALQAAWDGDPISAYGSIICTNTVFDLQAAEFLNGKFVEIILAPGFEPDALEYLKNKSANLRLLDLPELNEPFEVEDTYKYVIGGVLKQSRNIGIYDKWECVTDMAYPEELRSVSEFSMHACKCVKSNAVTLAYEYEDGCYMMLSMGAGQPNRVDSIRKLAVTKARENLQVMYDRAAPDMSFDDYVSDVFSKCVMASDAFFPFDDSVVYASEAGIKYILSPGGSIRDDEVIATANKLGVSLVFTGMRHFLH</sequence>
<dbReference type="GO" id="GO:0005829">
    <property type="term" value="C:cytosol"/>
    <property type="evidence" value="ECO:0007669"/>
    <property type="project" value="TreeGrafter"/>
</dbReference>
<dbReference type="SMART" id="SM00798">
    <property type="entry name" value="AICARFT_IMPCHas"/>
    <property type="match status" value="1"/>
</dbReference>
<dbReference type="GO" id="GO:0003937">
    <property type="term" value="F:IMP cyclohydrolase activity"/>
    <property type="evidence" value="ECO:0007669"/>
    <property type="project" value="InterPro"/>
</dbReference>